<comment type="similarity">
    <text evidence="1">Belongs to the glycosyltransferase 15 family.</text>
</comment>
<evidence type="ECO:0000256" key="1">
    <source>
        <dbReference type="ARBA" id="ARBA00007677"/>
    </source>
</evidence>
<dbReference type="InterPro" id="IPR002685">
    <property type="entry name" value="Glyco_trans_15"/>
</dbReference>
<name>A0A0S4IX90_BODSA</name>
<dbReference type="Gene3D" id="3.90.550.10">
    <property type="entry name" value="Spore Coat Polysaccharide Biosynthesis Protein SpsA, Chain A"/>
    <property type="match status" value="1"/>
</dbReference>
<dbReference type="EMBL" id="CYKH01000589">
    <property type="protein sequence ID" value="CUG06474.1"/>
    <property type="molecule type" value="Genomic_DNA"/>
</dbReference>
<dbReference type="Pfam" id="PF01793">
    <property type="entry name" value="Glyco_transf_15"/>
    <property type="match status" value="1"/>
</dbReference>
<protein>
    <submittedName>
        <fullName evidence="4">Glycosyltransferase family 15, putative</fullName>
    </submittedName>
</protein>
<keyword evidence="2 4" id="KW-0808">Transferase</keyword>
<dbReference type="GO" id="GO:0000030">
    <property type="term" value="F:mannosyltransferase activity"/>
    <property type="evidence" value="ECO:0007669"/>
    <property type="project" value="InterPro"/>
</dbReference>
<sequence length="419" mass="47864">MHGLYVQGELRPSPSNTPPASLSSPLHYDLPFPTSASRSPLGNSSVRGDGSPRLPSWPWLYRHPEDGVGSAPRDSLYGNRRAVVPLLLTSIKYHGTSLLATTLQGWILKFFIPQGNIDLMIFYDHHKVPLGELLSILRIKRRDDSTARSIDTKDLHNVILSEEDGKLLGDGWFISSYHPTFAFRVHPVSLPFPDYLAATNLTQLQDPKWMRCGCPPVCPEKRATVDYIQGTRWYTYDLFLEPIIRPYSFWIKLDVDIWLMREPKFNMVEQMIESGAIFAHTGMIYNGNGCSNELHKAIKEYLNANGAAAASEGQRWWVQDDNVYYSNFVITSMAFHLSPEHMHLAKALNEYPTGFFKYRWTDQSLFHKVFGIFFGPAEDKFLLDWTNLRCSKKAFRKGAVFYHSKGKKKSSVLRMCTDI</sequence>
<evidence type="ECO:0000256" key="3">
    <source>
        <dbReference type="SAM" id="MobiDB-lite"/>
    </source>
</evidence>
<dbReference type="OrthoDB" id="439943at2759"/>
<reference evidence="5" key="1">
    <citation type="submission" date="2015-09" db="EMBL/GenBank/DDBJ databases">
        <authorList>
            <consortium name="Pathogen Informatics"/>
        </authorList>
    </citation>
    <scope>NUCLEOTIDE SEQUENCE [LARGE SCALE GENOMIC DNA]</scope>
    <source>
        <strain evidence="5">Lake Konstanz</strain>
    </source>
</reference>
<accession>A0A0S4IX90</accession>
<keyword evidence="5" id="KW-1185">Reference proteome</keyword>
<proteinExistence type="inferred from homology"/>
<dbReference type="OMA" id="TRWYSHA"/>
<dbReference type="Proteomes" id="UP000051952">
    <property type="component" value="Unassembled WGS sequence"/>
</dbReference>
<dbReference type="VEuPathDB" id="TriTrypDB:BSAL_72845"/>
<dbReference type="AlphaFoldDB" id="A0A0S4IX90"/>
<evidence type="ECO:0000313" key="4">
    <source>
        <dbReference type="EMBL" id="CUG06474.1"/>
    </source>
</evidence>
<gene>
    <name evidence="4" type="ORF">BSAL_72845</name>
</gene>
<dbReference type="SUPFAM" id="SSF53448">
    <property type="entry name" value="Nucleotide-diphospho-sugar transferases"/>
    <property type="match status" value="1"/>
</dbReference>
<organism evidence="4 5">
    <name type="scientific">Bodo saltans</name>
    <name type="common">Flagellated protozoan</name>
    <dbReference type="NCBI Taxonomy" id="75058"/>
    <lineage>
        <taxon>Eukaryota</taxon>
        <taxon>Discoba</taxon>
        <taxon>Euglenozoa</taxon>
        <taxon>Kinetoplastea</taxon>
        <taxon>Metakinetoplastina</taxon>
        <taxon>Eubodonida</taxon>
        <taxon>Bodonidae</taxon>
        <taxon>Bodo</taxon>
    </lineage>
</organism>
<dbReference type="InterPro" id="IPR029044">
    <property type="entry name" value="Nucleotide-diphossugar_trans"/>
</dbReference>
<evidence type="ECO:0000313" key="5">
    <source>
        <dbReference type="Proteomes" id="UP000051952"/>
    </source>
</evidence>
<dbReference type="GO" id="GO:0016020">
    <property type="term" value="C:membrane"/>
    <property type="evidence" value="ECO:0007669"/>
    <property type="project" value="InterPro"/>
</dbReference>
<evidence type="ECO:0000256" key="2">
    <source>
        <dbReference type="ARBA" id="ARBA00022679"/>
    </source>
</evidence>
<feature type="region of interest" description="Disordered" evidence="3">
    <location>
        <begin position="1"/>
        <end position="24"/>
    </location>
</feature>